<accession>A0A9W8YI04</accession>
<evidence type="ECO:0000256" key="6">
    <source>
        <dbReference type="ARBA" id="ARBA00023242"/>
    </source>
</evidence>
<keyword evidence="6" id="KW-0539">Nucleus</keyword>
<sequence>MDEIEMRQHEKRLKLRVKTGFPQKAVRRSISRSPSPSFSPDPMENRSFQYFQTYTLPRWTEFFESELWSQKVLQLSHSDPAIKYGVLALSTLHERYENTSSSVHAKSKDFAFVQYMQAIKHSNDLLTAHQSGKANLERVLIACIIFTCYENLAGNFAAANMHLRNGLRILNQNKDNLTMHSTASGETIGSVLYRFDLQAMTFSENASPYEFTLETRPECPRIPQDYANNSAARNDLVDLMRCMLWTAGIADGNPQVTEHPTWRQVYSQLKTAFEEWDTNFAKYQQNVQQQEQADPKTYAGNTLLKIYAIMTRIIVAAGAGCLNEMAWDQFVEPFKTVVDLAETLPVLRPPRSLPPSSRPSPSPSPGPSSAQLPENRPLAPSPEKSTSPSPPPPSGPSTLVFRTHPSPPPPPNPSQTHFSGGGGGTDTNPTSKHHTTPSSFSPSFELSPIVPLFLTACRCRDPLTRRRAITLLLTCRRREGVWNSVGAGIVGLDWLKQEEGLNDDDGAVGRLSVVPPLTPGVQVAADVPEDRRVLDVYIRVYAEEGLAGFSYKRKGGERAWEVKRGWGGGDGYWG</sequence>
<keyword evidence="5" id="KW-0804">Transcription</keyword>
<gene>
    <name evidence="8" type="ORF">N0V83_000713</name>
</gene>
<protein>
    <submittedName>
        <fullName evidence="8">Uncharacterized protein</fullName>
    </submittedName>
</protein>
<keyword evidence="4" id="KW-0238">DNA-binding</keyword>
<dbReference type="EMBL" id="JAPEUY010000001">
    <property type="protein sequence ID" value="KAJ4377883.1"/>
    <property type="molecule type" value="Genomic_DNA"/>
</dbReference>
<keyword evidence="3" id="KW-0805">Transcription regulation</keyword>
<feature type="compositionally biased region" description="Pro residues" evidence="7">
    <location>
        <begin position="347"/>
        <end position="366"/>
    </location>
</feature>
<dbReference type="Pfam" id="PF11951">
    <property type="entry name" value="Fungal_trans_2"/>
    <property type="match status" value="1"/>
</dbReference>
<keyword evidence="2" id="KW-0862">Zinc</keyword>
<dbReference type="GO" id="GO:0046872">
    <property type="term" value="F:metal ion binding"/>
    <property type="evidence" value="ECO:0007669"/>
    <property type="project" value="UniProtKB-KW"/>
</dbReference>
<dbReference type="GO" id="GO:0003677">
    <property type="term" value="F:DNA binding"/>
    <property type="evidence" value="ECO:0007669"/>
    <property type="project" value="UniProtKB-KW"/>
</dbReference>
<organism evidence="8 9">
    <name type="scientific">Neocucurbitaria cava</name>
    <dbReference type="NCBI Taxonomy" id="798079"/>
    <lineage>
        <taxon>Eukaryota</taxon>
        <taxon>Fungi</taxon>
        <taxon>Dikarya</taxon>
        <taxon>Ascomycota</taxon>
        <taxon>Pezizomycotina</taxon>
        <taxon>Dothideomycetes</taxon>
        <taxon>Pleosporomycetidae</taxon>
        <taxon>Pleosporales</taxon>
        <taxon>Pleosporineae</taxon>
        <taxon>Cucurbitariaceae</taxon>
        <taxon>Neocucurbitaria</taxon>
    </lineage>
</organism>
<keyword evidence="1" id="KW-0479">Metal-binding</keyword>
<evidence type="ECO:0000256" key="1">
    <source>
        <dbReference type="ARBA" id="ARBA00022723"/>
    </source>
</evidence>
<dbReference type="PANTHER" id="PTHR36206:SF4">
    <property type="entry name" value="HYPOTHETICAL CONSERVED PROTEIN (EUROFUNG)-RELATED"/>
    <property type="match status" value="1"/>
</dbReference>
<dbReference type="PANTHER" id="PTHR36206">
    <property type="entry name" value="ASPERCRYPTIN BIOSYNTHESIS CLUSTER-SPECIFIC TRANSCRIPTION REGULATOR ATNN-RELATED"/>
    <property type="match status" value="1"/>
</dbReference>
<evidence type="ECO:0000313" key="8">
    <source>
        <dbReference type="EMBL" id="KAJ4377883.1"/>
    </source>
</evidence>
<evidence type="ECO:0000256" key="2">
    <source>
        <dbReference type="ARBA" id="ARBA00022833"/>
    </source>
</evidence>
<name>A0A9W8YI04_9PLEO</name>
<reference evidence="8" key="1">
    <citation type="submission" date="2022-10" db="EMBL/GenBank/DDBJ databases">
        <title>Tapping the CABI collections for fungal endophytes: first genome assemblies for Collariella, Neodidymelliopsis, Ascochyta clinopodiicola, Didymella pomorum, Didymosphaeria variabile, Neocosmospora piperis and Neocucurbitaria cava.</title>
        <authorList>
            <person name="Hill R."/>
        </authorList>
    </citation>
    <scope>NUCLEOTIDE SEQUENCE</scope>
    <source>
        <strain evidence="8">IMI 356814</strain>
    </source>
</reference>
<dbReference type="OrthoDB" id="3172332at2759"/>
<evidence type="ECO:0000256" key="3">
    <source>
        <dbReference type="ARBA" id="ARBA00023015"/>
    </source>
</evidence>
<dbReference type="InterPro" id="IPR021858">
    <property type="entry name" value="Fun_TF"/>
</dbReference>
<proteinExistence type="predicted"/>
<evidence type="ECO:0000256" key="7">
    <source>
        <dbReference type="SAM" id="MobiDB-lite"/>
    </source>
</evidence>
<comment type="caution">
    <text evidence="8">The sequence shown here is derived from an EMBL/GenBank/DDBJ whole genome shotgun (WGS) entry which is preliminary data.</text>
</comment>
<dbReference type="AlphaFoldDB" id="A0A9W8YI04"/>
<keyword evidence="9" id="KW-1185">Reference proteome</keyword>
<dbReference type="Proteomes" id="UP001140560">
    <property type="component" value="Unassembled WGS sequence"/>
</dbReference>
<feature type="region of interest" description="Disordered" evidence="7">
    <location>
        <begin position="347"/>
        <end position="443"/>
    </location>
</feature>
<evidence type="ECO:0000256" key="4">
    <source>
        <dbReference type="ARBA" id="ARBA00023125"/>
    </source>
</evidence>
<evidence type="ECO:0000256" key="5">
    <source>
        <dbReference type="ARBA" id="ARBA00023163"/>
    </source>
</evidence>
<evidence type="ECO:0000313" key="9">
    <source>
        <dbReference type="Proteomes" id="UP001140560"/>
    </source>
</evidence>
<dbReference type="InterPro" id="IPR052360">
    <property type="entry name" value="Transcr_Regulatory_Proteins"/>
</dbReference>